<dbReference type="PANTHER" id="PTHR47044">
    <property type="entry name" value="OS02G0276400 PROTEIN"/>
    <property type="match status" value="1"/>
</dbReference>
<proteinExistence type="predicted"/>
<dbReference type="Gene3D" id="3.40.50.850">
    <property type="entry name" value="Isochorismatase-like"/>
    <property type="match status" value="1"/>
</dbReference>
<gene>
    <name evidence="2" type="primary">nicF</name>
    <name evidence="2" type="ORF">SCFA_280002</name>
</gene>
<dbReference type="SUPFAM" id="SSF52499">
    <property type="entry name" value="Isochorismatase-like hydrolases"/>
    <property type="match status" value="1"/>
</dbReference>
<evidence type="ECO:0000259" key="1">
    <source>
        <dbReference type="Pfam" id="PF00857"/>
    </source>
</evidence>
<dbReference type="GO" id="GO:0016787">
    <property type="term" value="F:hydrolase activity"/>
    <property type="evidence" value="ECO:0007669"/>
    <property type="project" value="UniProtKB-KW"/>
</dbReference>
<protein>
    <submittedName>
        <fullName evidence="2">Maleamate amidohydrolase</fullName>
        <ecNumber evidence="2">3.5.1.107</ecNumber>
    </submittedName>
</protein>
<dbReference type="InterPro" id="IPR000868">
    <property type="entry name" value="Isochorismatase-like_dom"/>
</dbReference>
<dbReference type="AlphaFoldDB" id="A0A485M2M4"/>
<dbReference type="Pfam" id="PF00857">
    <property type="entry name" value="Isochorismatase"/>
    <property type="match status" value="1"/>
</dbReference>
<dbReference type="EMBL" id="CAADRN010000201">
    <property type="protein sequence ID" value="VFU14973.1"/>
    <property type="molecule type" value="Genomic_DNA"/>
</dbReference>
<dbReference type="InterPro" id="IPR036380">
    <property type="entry name" value="Isochorismatase-like_sf"/>
</dbReference>
<evidence type="ECO:0000313" key="2">
    <source>
        <dbReference type="EMBL" id="VFU14973.1"/>
    </source>
</evidence>
<sequence>MGKTALLIIDMQNDFCLPGAPFEVKGALSVAAQIKKALDAGRSFGLPIVHVIRHYRADGTDVEITRLQAFMEKGGALIEGTKGAEIIDGLKPVKGEYIVVKKRWSAFFQTELDILLRRLKVNRIVVTGVQTPNCIRATVWDANSLDYEVILLTDGTGAMSPEVHQANLFDMQNIGIELMTTEEFITYLHNLPK</sequence>
<accession>A0A485M2M4</accession>
<feature type="domain" description="Isochorismatase-like" evidence="1">
    <location>
        <begin position="4"/>
        <end position="183"/>
    </location>
</feature>
<dbReference type="CDD" id="cd00431">
    <property type="entry name" value="cysteine_hydrolases"/>
    <property type="match status" value="1"/>
</dbReference>
<organism evidence="2">
    <name type="scientific">anaerobic digester metagenome</name>
    <dbReference type="NCBI Taxonomy" id="1263854"/>
    <lineage>
        <taxon>unclassified sequences</taxon>
        <taxon>metagenomes</taxon>
        <taxon>ecological metagenomes</taxon>
    </lineage>
</organism>
<name>A0A485M2M4_9ZZZZ</name>
<dbReference type="EC" id="3.5.1.107" evidence="2"/>
<reference evidence="2" key="1">
    <citation type="submission" date="2019-03" db="EMBL/GenBank/DDBJ databases">
        <authorList>
            <person name="Hao L."/>
        </authorList>
    </citation>
    <scope>NUCLEOTIDE SEQUENCE</scope>
</reference>
<keyword evidence="2" id="KW-0378">Hydrolase</keyword>